<comment type="similarity">
    <text evidence="1">Belongs to the HAD-like hydrolase superfamily. S-2-haloalkanoic acid dehalogenase family.</text>
</comment>
<dbReference type="AlphaFoldDB" id="A0A6J4LL45"/>
<protein>
    <recommendedName>
        <fullName evidence="4">(S)-2-haloacid dehalogenase</fullName>
    </recommendedName>
</protein>
<dbReference type="InterPro" id="IPR036412">
    <property type="entry name" value="HAD-like_sf"/>
</dbReference>
<dbReference type="Pfam" id="PF00702">
    <property type="entry name" value="Hydrolase"/>
    <property type="match status" value="1"/>
</dbReference>
<dbReference type="SFLD" id="SFLDG01129">
    <property type="entry name" value="C1.5:_HAD__Beta-PGM__Phosphata"/>
    <property type="match status" value="1"/>
</dbReference>
<dbReference type="PRINTS" id="PR00413">
    <property type="entry name" value="HADHALOGNASE"/>
</dbReference>
<gene>
    <name evidence="3" type="ORF">AVDCRST_MAG16-1561</name>
</gene>
<dbReference type="SUPFAM" id="SSF56784">
    <property type="entry name" value="HAD-like"/>
    <property type="match status" value="1"/>
</dbReference>
<accession>A0A6J4LL45</accession>
<dbReference type="InterPro" id="IPR023198">
    <property type="entry name" value="PGP-like_dom2"/>
</dbReference>
<dbReference type="PANTHER" id="PTHR43316:SF3">
    <property type="entry name" value="HALOACID DEHALOGENASE, TYPE II (AFU_ORTHOLOGUE AFUA_2G07750)-RELATED"/>
    <property type="match status" value="1"/>
</dbReference>
<name>A0A6J4LL45_9ACTN</name>
<dbReference type="Gene3D" id="1.10.150.240">
    <property type="entry name" value="Putative phosphatase, domain 2"/>
    <property type="match status" value="1"/>
</dbReference>
<dbReference type="InterPro" id="IPR051540">
    <property type="entry name" value="S-2-haloacid_dehalogenase"/>
</dbReference>
<dbReference type="PANTHER" id="PTHR43316">
    <property type="entry name" value="HYDROLASE, HALOACID DELAHOGENASE-RELATED"/>
    <property type="match status" value="1"/>
</dbReference>
<reference evidence="3" key="1">
    <citation type="submission" date="2020-02" db="EMBL/GenBank/DDBJ databases">
        <authorList>
            <person name="Meier V. D."/>
        </authorList>
    </citation>
    <scope>NUCLEOTIDE SEQUENCE</scope>
    <source>
        <strain evidence="3">AVDCRST_MAG16</strain>
    </source>
</reference>
<evidence type="ECO:0000313" key="3">
    <source>
        <dbReference type="EMBL" id="CAA9335663.1"/>
    </source>
</evidence>
<dbReference type="SFLD" id="SFLDS00003">
    <property type="entry name" value="Haloacid_Dehalogenase"/>
    <property type="match status" value="1"/>
</dbReference>
<dbReference type="GO" id="GO:0019120">
    <property type="term" value="F:hydrolase activity, acting on acid halide bonds, in C-halide compounds"/>
    <property type="evidence" value="ECO:0007669"/>
    <property type="project" value="InterPro"/>
</dbReference>
<dbReference type="InterPro" id="IPR006328">
    <property type="entry name" value="2-HAD"/>
</dbReference>
<proteinExistence type="inferred from homology"/>
<evidence type="ECO:0008006" key="4">
    <source>
        <dbReference type="Google" id="ProtNLM"/>
    </source>
</evidence>
<dbReference type="Gene3D" id="3.40.50.1000">
    <property type="entry name" value="HAD superfamily/HAD-like"/>
    <property type="match status" value="1"/>
</dbReference>
<dbReference type="NCBIfam" id="TIGR01428">
    <property type="entry name" value="HAD_type_II"/>
    <property type="match status" value="1"/>
</dbReference>
<organism evidence="3">
    <name type="scientific">uncultured Frankineae bacterium</name>
    <dbReference type="NCBI Taxonomy" id="437475"/>
    <lineage>
        <taxon>Bacteria</taxon>
        <taxon>Bacillati</taxon>
        <taxon>Actinomycetota</taxon>
        <taxon>Actinomycetes</taxon>
        <taxon>Frankiales</taxon>
        <taxon>environmental samples</taxon>
    </lineage>
</organism>
<keyword evidence="2" id="KW-0378">Hydrolase</keyword>
<evidence type="ECO:0000256" key="1">
    <source>
        <dbReference type="ARBA" id="ARBA00008106"/>
    </source>
</evidence>
<dbReference type="InterPro" id="IPR006439">
    <property type="entry name" value="HAD-SF_hydro_IA"/>
</dbReference>
<dbReference type="InterPro" id="IPR023214">
    <property type="entry name" value="HAD_sf"/>
</dbReference>
<evidence type="ECO:0000256" key="2">
    <source>
        <dbReference type="ARBA" id="ARBA00022801"/>
    </source>
</evidence>
<sequence length="236" mass="25529">MSETHALLFDVFGTLVDWRASMLEEAERAGARAGSAADWAAVVDDWRREYRPALDRARAVSGWRNLDTLQRETLADVLDRHGATLPPQDREALVQAWRRLRPWPDTRSGLERLRTRFVTATLSNGHVALLVDLLRFGDLRVDAVLSAELAGSYKPDPVVYARGAQLLGLEPAQVAMVAAHGDDLVAAAEVGLRPVFVHRPQEWGPAGGDAPPTGLPGLVVGTSLVHVAELLGCGPA</sequence>
<dbReference type="EMBL" id="CADCUE010000134">
    <property type="protein sequence ID" value="CAA9335663.1"/>
    <property type="molecule type" value="Genomic_DNA"/>
</dbReference>
<dbReference type="NCBIfam" id="TIGR01493">
    <property type="entry name" value="HAD-SF-IA-v2"/>
    <property type="match status" value="1"/>
</dbReference>